<accession>A0A376YAH0</accession>
<dbReference type="PROSITE" id="PS00978">
    <property type="entry name" value="FAD_G3PDH_2"/>
    <property type="match status" value="1"/>
</dbReference>
<dbReference type="Gene3D" id="3.30.9.10">
    <property type="entry name" value="D-Amino Acid Oxidase, subunit A, domain 2"/>
    <property type="match status" value="1"/>
</dbReference>
<evidence type="ECO:0000313" key="8">
    <source>
        <dbReference type="Proteomes" id="UP000254785"/>
    </source>
</evidence>
<keyword evidence="4" id="KW-0274">FAD</keyword>
<dbReference type="Gene3D" id="3.50.50.60">
    <property type="entry name" value="FAD/NAD(P)-binding domain"/>
    <property type="match status" value="1"/>
</dbReference>
<evidence type="ECO:0000256" key="4">
    <source>
        <dbReference type="ARBA" id="ARBA00022827"/>
    </source>
</evidence>
<dbReference type="FunFam" id="3.50.50.60:FF:000096">
    <property type="entry name" value="Glycerol-3-phosphate dehydrogenase"/>
    <property type="match status" value="1"/>
</dbReference>
<evidence type="ECO:0000313" key="7">
    <source>
        <dbReference type="EMBL" id="STJ79659.1"/>
    </source>
</evidence>
<dbReference type="GO" id="GO:0004368">
    <property type="term" value="F:glycerol-3-phosphate dehydrogenase (quinone) activity"/>
    <property type="evidence" value="ECO:0007669"/>
    <property type="project" value="UniProtKB-EC"/>
</dbReference>
<dbReference type="EC" id="1.1.5.3" evidence="7"/>
<dbReference type="Pfam" id="PF01266">
    <property type="entry name" value="DAO"/>
    <property type="match status" value="1"/>
</dbReference>
<dbReference type="GO" id="GO:0046168">
    <property type="term" value="P:glycerol-3-phosphate catabolic process"/>
    <property type="evidence" value="ECO:0007669"/>
    <property type="project" value="TreeGrafter"/>
</dbReference>
<keyword evidence="5 7" id="KW-0560">Oxidoreductase</keyword>
<dbReference type="EMBL" id="UGDC01000003">
    <property type="protein sequence ID" value="STJ79659.1"/>
    <property type="molecule type" value="Genomic_DNA"/>
</dbReference>
<sequence length="282" mass="30962">MKVPDGTVDSIRLTAANMLDAKEHGAVILTAHEVTGLIREGATVCGVRVRNHLTGETQALHAPVVVNAAGIWGQHIAEYADLRIRMFPAKGSLLIMDHRINQHVINRCRKPSDADILVPGDTISLIGTTSLRIDYNEIDDNRVTAEEVDILLREGEKLAPVMAKTRILRAYSGVRPLVASDDDPSGRNVSRGIVLLDHAERDGLDGFITITGGKLMTYRLMAEWATDAVCRNWATRAPVRLPIWHCLVHKNPLKLPCVKSSPCLPRCAVLRFIVMAIARLPG</sequence>
<dbReference type="FunFam" id="3.50.50.60:FF:000106">
    <property type="entry name" value="Glycerol-3-phosphate dehydrogenase"/>
    <property type="match status" value="1"/>
</dbReference>
<dbReference type="NCBIfam" id="NF008313">
    <property type="entry name" value="PRK11101.1"/>
    <property type="match status" value="1"/>
</dbReference>
<evidence type="ECO:0000256" key="5">
    <source>
        <dbReference type="ARBA" id="ARBA00023002"/>
    </source>
</evidence>
<reference evidence="7 8" key="1">
    <citation type="submission" date="2018-06" db="EMBL/GenBank/DDBJ databases">
        <authorList>
            <consortium name="Pathogen Informatics"/>
            <person name="Doyle S."/>
        </authorList>
    </citation>
    <scope>NUCLEOTIDE SEQUENCE [LARGE SCALE GENOMIC DNA]</scope>
    <source>
        <strain evidence="7 8">NCTC9117</strain>
    </source>
</reference>
<comment type="similarity">
    <text evidence="2">Belongs to the FAD-dependent glycerol-3-phosphate dehydrogenase family.</text>
</comment>
<evidence type="ECO:0000256" key="3">
    <source>
        <dbReference type="ARBA" id="ARBA00022630"/>
    </source>
</evidence>
<gene>
    <name evidence="7" type="primary">glpA</name>
    <name evidence="7" type="ORF">NCTC9117_02246</name>
</gene>
<dbReference type="Proteomes" id="UP000254785">
    <property type="component" value="Unassembled WGS sequence"/>
</dbReference>
<dbReference type="PANTHER" id="PTHR11985">
    <property type="entry name" value="GLYCEROL-3-PHOSPHATE DEHYDROGENASE"/>
    <property type="match status" value="1"/>
</dbReference>
<protein>
    <submittedName>
        <fullName evidence="7">Anaerobic glycerol-3-phosphate dehydrogenase subunit A</fullName>
        <ecNumber evidence="7">1.1.5.3</ecNumber>
    </submittedName>
</protein>
<comment type="cofactor">
    <cofactor evidence="1">
        <name>FAD</name>
        <dbReference type="ChEBI" id="CHEBI:57692"/>
    </cofactor>
</comment>
<organism evidence="7 8">
    <name type="scientific">Escherichia coli</name>
    <dbReference type="NCBI Taxonomy" id="562"/>
    <lineage>
        <taxon>Bacteria</taxon>
        <taxon>Pseudomonadati</taxon>
        <taxon>Pseudomonadota</taxon>
        <taxon>Gammaproteobacteria</taxon>
        <taxon>Enterobacterales</taxon>
        <taxon>Enterobacteriaceae</taxon>
        <taxon>Escherichia</taxon>
    </lineage>
</organism>
<dbReference type="InterPro" id="IPR036188">
    <property type="entry name" value="FAD/NAD-bd_sf"/>
</dbReference>
<dbReference type="InterPro" id="IPR000447">
    <property type="entry name" value="G3P_DH_FAD-dep"/>
</dbReference>
<evidence type="ECO:0000259" key="6">
    <source>
        <dbReference type="Pfam" id="PF01266"/>
    </source>
</evidence>
<dbReference type="SUPFAM" id="SSF51905">
    <property type="entry name" value="FAD/NAD(P)-binding domain"/>
    <property type="match status" value="1"/>
</dbReference>
<feature type="domain" description="FAD dependent oxidoreductase" evidence="6">
    <location>
        <begin position="3"/>
        <end position="219"/>
    </location>
</feature>
<evidence type="ECO:0000256" key="2">
    <source>
        <dbReference type="ARBA" id="ARBA00007330"/>
    </source>
</evidence>
<dbReference type="AlphaFoldDB" id="A0A376YAH0"/>
<proteinExistence type="inferred from homology"/>
<dbReference type="PANTHER" id="PTHR11985:SF35">
    <property type="entry name" value="ANAEROBIC GLYCEROL-3-PHOSPHATE DEHYDROGENASE SUBUNIT A"/>
    <property type="match status" value="1"/>
</dbReference>
<name>A0A376YAH0_ECOLX</name>
<dbReference type="InterPro" id="IPR006076">
    <property type="entry name" value="FAD-dep_OxRdtase"/>
</dbReference>
<evidence type="ECO:0000256" key="1">
    <source>
        <dbReference type="ARBA" id="ARBA00001974"/>
    </source>
</evidence>
<keyword evidence="3" id="KW-0285">Flavoprotein</keyword>